<dbReference type="EMBL" id="JACAQD010000042">
    <property type="protein sequence ID" value="NWC36430.1"/>
    <property type="molecule type" value="Genomic_DNA"/>
</dbReference>
<sequence>MKKLLSLALLLASTPTFATDASITKSAKPPSMFSYINTGTSTHRILLADFAHPTNVTMKLREIRWTTTLFPGAINERVRLCYFEPYSNTEVETDCQFINPNSTGSINRFNGKKFGHGVKIHITHMSEDLEKPAHALGEDAITFEYSYQ</sequence>
<dbReference type="RefSeq" id="WP_177060726.1">
    <property type="nucleotide sequence ID" value="NZ_JACAPS010000034.1"/>
</dbReference>
<accession>A0A7Y7YHT7</accession>
<evidence type="ECO:0000313" key="2">
    <source>
        <dbReference type="EMBL" id="NWC36430.1"/>
    </source>
</evidence>
<keyword evidence="1" id="KW-0732">Signal</keyword>
<name>A0A7Y7YHT7_9PSED</name>
<feature type="chain" id="PRO_5030799382" description="Lipoprotein" evidence="1">
    <location>
        <begin position="19"/>
        <end position="148"/>
    </location>
</feature>
<evidence type="ECO:0008006" key="4">
    <source>
        <dbReference type="Google" id="ProtNLM"/>
    </source>
</evidence>
<evidence type="ECO:0000313" key="3">
    <source>
        <dbReference type="Proteomes" id="UP000520592"/>
    </source>
</evidence>
<dbReference type="AlphaFoldDB" id="A0A7Y7YHT7"/>
<reference evidence="2 3" key="1">
    <citation type="submission" date="2020-04" db="EMBL/GenBank/DDBJ databases">
        <title>Molecular characterization of pseudomonads from Agaricus bisporus reveal novel blotch 2 pathogens in Western Europe.</title>
        <authorList>
            <person name="Taparia T."/>
            <person name="Krijger M."/>
            <person name="Haynes E."/>
            <person name="Elpinstone J.G."/>
            <person name="Noble R."/>
            <person name="Van Der Wolf J."/>
        </authorList>
    </citation>
    <scope>NUCLEOTIDE SEQUENCE [LARGE SCALE GENOMIC DNA]</scope>
    <source>
        <strain evidence="2 3">IPO3737</strain>
    </source>
</reference>
<organism evidence="2 3">
    <name type="scientific">Pseudomonas gingeri</name>
    <dbReference type="NCBI Taxonomy" id="117681"/>
    <lineage>
        <taxon>Bacteria</taxon>
        <taxon>Pseudomonadati</taxon>
        <taxon>Pseudomonadota</taxon>
        <taxon>Gammaproteobacteria</taxon>
        <taxon>Pseudomonadales</taxon>
        <taxon>Pseudomonadaceae</taxon>
        <taxon>Pseudomonas</taxon>
    </lineage>
</organism>
<dbReference type="Proteomes" id="UP000520592">
    <property type="component" value="Unassembled WGS sequence"/>
</dbReference>
<gene>
    <name evidence="2" type="ORF">HX876_29110</name>
</gene>
<proteinExistence type="predicted"/>
<feature type="signal peptide" evidence="1">
    <location>
        <begin position="1"/>
        <end position="18"/>
    </location>
</feature>
<protein>
    <recommendedName>
        <fullName evidence="4">Lipoprotein</fullName>
    </recommendedName>
</protein>
<comment type="caution">
    <text evidence="2">The sequence shown here is derived from an EMBL/GenBank/DDBJ whole genome shotgun (WGS) entry which is preliminary data.</text>
</comment>
<evidence type="ECO:0000256" key="1">
    <source>
        <dbReference type="SAM" id="SignalP"/>
    </source>
</evidence>